<dbReference type="OrthoDB" id="27325at2759"/>
<dbReference type="Gene3D" id="1.20.5.1500">
    <property type="match status" value="1"/>
</dbReference>
<comment type="caution">
    <text evidence="8">The sequence shown here is derived from an EMBL/GenBank/DDBJ whole genome shotgun (WGS) entry which is preliminary data.</text>
</comment>
<dbReference type="InterPro" id="IPR037231">
    <property type="entry name" value="NAP-like_sf"/>
</dbReference>
<evidence type="ECO:0000256" key="2">
    <source>
        <dbReference type="ARBA" id="ARBA00004496"/>
    </source>
</evidence>
<dbReference type="GO" id="GO:0005737">
    <property type="term" value="C:cytoplasm"/>
    <property type="evidence" value="ECO:0007669"/>
    <property type="project" value="UniProtKB-SubCell"/>
</dbReference>
<evidence type="ECO:0000313" key="9">
    <source>
        <dbReference type="Proteomes" id="UP000218231"/>
    </source>
</evidence>
<gene>
    <name evidence="8" type="ORF">WR25_03223</name>
</gene>
<comment type="subcellular location">
    <subcellularLocation>
        <location evidence="2">Cytoplasm</location>
    </subcellularLocation>
    <subcellularLocation>
        <location evidence="1">Nucleus</location>
    </subcellularLocation>
</comment>
<dbReference type="InterPro" id="IPR002164">
    <property type="entry name" value="NAP_family"/>
</dbReference>
<name>A0A2A2JQH8_9BILA</name>
<dbReference type="AlphaFoldDB" id="A0A2A2JQH8"/>
<dbReference type="FunFam" id="3.30.1120.90:FF:000005">
    <property type="entry name" value="Nucleosome assembly protein11"/>
    <property type="match status" value="1"/>
</dbReference>
<organism evidence="8 9">
    <name type="scientific">Diploscapter pachys</name>
    <dbReference type="NCBI Taxonomy" id="2018661"/>
    <lineage>
        <taxon>Eukaryota</taxon>
        <taxon>Metazoa</taxon>
        <taxon>Ecdysozoa</taxon>
        <taxon>Nematoda</taxon>
        <taxon>Chromadorea</taxon>
        <taxon>Rhabditida</taxon>
        <taxon>Rhabditina</taxon>
        <taxon>Rhabditomorpha</taxon>
        <taxon>Rhabditoidea</taxon>
        <taxon>Rhabditidae</taxon>
        <taxon>Diploscapter</taxon>
    </lineage>
</organism>
<dbReference type="Pfam" id="PF00956">
    <property type="entry name" value="NAP"/>
    <property type="match status" value="1"/>
</dbReference>
<evidence type="ECO:0000313" key="8">
    <source>
        <dbReference type="EMBL" id="PAV63809.1"/>
    </source>
</evidence>
<dbReference type="FunFam" id="1.20.5.1500:FF:000001">
    <property type="entry name" value="Nucleosome assembly protein 1-like 1"/>
    <property type="match status" value="1"/>
</dbReference>
<evidence type="ECO:0000256" key="7">
    <source>
        <dbReference type="SAM" id="MobiDB-lite"/>
    </source>
</evidence>
<dbReference type="PANTHER" id="PTHR11875">
    <property type="entry name" value="TESTIS-SPECIFIC Y-ENCODED PROTEIN"/>
    <property type="match status" value="1"/>
</dbReference>
<evidence type="ECO:0000256" key="3">
    <source>
        <dbReference type="ARBA" id="ARBA00009947"/>
    </source>
</evidence>
<keyword evidence="4" id="KW-0963">Cytoplasm</keyword>
<dbReference type="STRING" id="2018661.A0A2A2JQH8"/>
<dbReference type="SUPFAM" id="SSF143113">
    <property type="entry name" value="NAP-like"/>
    <property type="match status" value="1"/>
</dbReference>
<dbReference type="EMBL" id="LIAE01010291">
    <property type="protein sequence ID" value="PAV63809.1"/>
    <property type="molecule type" value="Genomic_DNA"/>
</dbReference>
<protein>
    <recommendedName>
        <fullName evidence="10">Nucleosome assembly protein 1-like 1</fullName>
    </recommendedName>
</protein>
<feature type="region of interest" description="Disordered" evidence="7">
    <location>
        <begin position="337"/>
        <end position="362"/>
    </location>
</feature>
<dbReference type="Gene3D" id="3.30.1120.90">
    <property type="entry name" value="Nucleosome assembly protein"/>
    <property type="match status" value="1"/>
</dbReference>
<dbReference type="GO" id="GO:0006334">
    <property type="term" value="P:nucleosome assembly"/>
    <property type="evidence" value="ECO:0007669"/>
    <property type="project" value="InterPro"/>
</dbReference>
<reference evidence="8 9" key="1">
    <citation type="journal article" date="2017" name="Curr. Biol.">
        <title>Genome architecture and evolution of a unichromosomal asexual nematode.</title>
        <authorList>
            <person name="Fradin H."/>
            <person name="Zegar C."/>
            <person name="Gutwein M."/>
            <person name="Lucas J."/>
            <person name="Kovtun M."/>
            <person name="Corcoran D."/>
            <person name="Baugh L.R."/>
            <person name="Kiontke K."/>
            <person name="Gunsalus K."/>
            <person name="Fitch D.H."/>
            <person name="Piano F."/>
        </authorList>
    </citation>
    <scope>NUCLEOTIDE SEQUENCE [LARGE SCALE GENOMIC DNA]</scope>
    <source>
        <strain evidence="8">PF1309</strain>
    </source>
</reference>
<dbReference type="GO" id="GO:0005634">
    <property type="term" value="C:nucleus"/>
    <property type="evidence" value="ECO:0007669"/>
    <property type="project" value="UniProtKB-SubCell"/>
</dbReference>
<evidence type="ECO:0008006" key="10">
    <source>
        <dbReference type="Google" id="ProtNLM"/>
    </source>
</evidence>
<dbReference type="GO" id="GO:0000724">
    <property type="term" value="P:double-strand break repair via homologous recombination"/>
    <property type="evidence" value="ECO:0007669"/>
    <property type="project" value="UniProtKB-ARBA"/>
</dbReference>
<sequence>MIADSKVFSSRRVNSFAFLSPREFAVIGDEMSHAQHQKLNDLLKESGYQSQDDHISKAPKLVKRRICALKSLQLKSIDIEAAFYKRVHDLEREFEKQFDALFLERKKIVNGEREPSDEEAKQPLIHGLAEEDQKALYDSSGSDEGEVGIPEFWLHCLKSNEATCDLIQEHDEPILKHLTDITAHCTTEPVGFTLEFHFSSNPYFKNTVLKKQYVLNTLPDPEDPFGYEGPECTKIMGDTIQWEDGKDVTKKVVKKKQKKGANAGKFLTKTVKADSFFNFFDNLEKEEENKDNAEGDGEDEEEAYELRAADYEIATTIRDSLIPRAVLFYTGEAAIEDDMFPMGEDDGDDASDSEDGEEEEEE</sequence>
<keyword evidence="9" id="KW-1185">Reference proteome</keyword>
<keyword evidence="5" id="KW-0539">Nucleus</keyword>
<dbReference type="Proteomes" id="UP000218231">
    <property type="component" value="Unassembled WGS sequence"/>
</dbReference>
<evidence type="ECO:0000256" key="5">
    <source>
        <dbReference type="ARBA" id="ARBA00023242"/>
    </source>
</evidence>
<evidence type="ECO:0000256" key="1">
    <source>
        <dbReference type="ARBA" id="ARBA00004123"/>
    </source>
</evidence>
<dbReference type="GO" id="GO:0042393">
    <property type="term" value="F:histone binding"/>
    <property type="evidence" value="ECO:0007669"/>
    <property type="project" value="UniProtKB-ARBA"/>
</dbReference>
<evidence type="ECO:0000256" key="4">
    <source>
        <dbReference type="ARBA" id="ARBA00022490"/>
    </source>
</evidence>
<accession>A0A2A2JQH8</accession>
<proteinExistence type="inferred from homology"/>
<comment type="similarity">
    <text evidence="3 6">Belongs to the nucleosome assembly protein (NAP) family.</text>
</comment>
<evidence type="ECO:0000256" key="6">
    <source>
        <dbReference type="RuleBase" id="RU003876"/>
    </source>
</evidence>